<organism evidence="1 2">
    <name type="scientific">Solanum bulbocastanum</name>
    <name type="common">Wild potato</name>
    <dbReference type="NCBI Taxonomy" id="147425"/>
    <lineage>
        <taxon>Eukaryota</taxon>
        <taxon>Viridiplantae</taxon>
        <taxon>Streptophyta</taxon>
        <taxon>Embryophyta</taxon>
        <taxon>Tracheophyta</taxon>
        <taxon>Spermatophyta</taxon>
        <taxon>Magnoliopsida</taxon>
        <taxon>eudicotyledons</taxon>
        <taxon>Gunneridae</taxon>
        <taxon>Pentapetalae</taxon>
        <taxon>asterids</taxon>
        <taxon>lamiids</taxon>
        <taxon>Solanales</taxon>
        <taxon>Solanaceae</taxon>
        <taxon>Solanoideae</taxon>
        <taxon>Solaneae</taxon>
        <taxon>Solanum</taxon>
    </lineage>
</organism>
<proteinExistence type="predicted"/>
<evidence type="ECO:0000313" key="1">
    <source>
        <dbReference type="EMBL" id="KAK6794498.1"/>
    </source>
</evidence>
<keyword evidence="2" id="KW-1185">Reference proteome</keyword>
<reference evidence="1 2" key="1">
    <citation type="submission" date="2024-02" db="EMBL/GenBank/DDBJ databases">
        <title>de novo genome assembly of Solanum bulbocastanum strain 11H21.</title>
        <authorList>
            <person name="Hosaka A.J."/>
        </authorList>
    </citation>
    <scope>NUCLEOTIDE SEQUENCE [LARGE SCALE GENOMIC DNA]</scope>
    <source>
        <tissue evidence="1">Young leaves</tissue>
    </source>
</reference>
<dbReference type="Proteomes" id="UP001371456">
    <property type="component" value="Unassembled WGS sequence"/>
</dbReference>
<gene>
    <name evidence="1" type="ORF">RDI58_007951</name>
</gene>
<comment type="caution">
    <text evidence="1">The sequence shown here is derived from an EMBL/GenBank/DDBJ whole genome shotgun (WGS) entry which is preliminary data.</text>
</comment>
<dbReference type="EMBL" id="JBANQN010000003">
    <property type="protein sequence ID" value="KAK6794498.1"/>
    <property type="molecule type" value="Genomic_DNA"/>
</dbReference>
<evidence type="ECO:0000313" key="2">
    <source>
        <dbReference type="Proteomes" id="UP001371456"/>
    </source>
</evidence>
<protein>
    <submittedName>
        <fullName evidence="1">Uncharacterized protein</fullName>
    </submittedName>
</protein>
<name>A0AAN8U157_SOLBU</name>
<sequence>MQRCISFNVCLE</sequence>
<accession>A0AAN8U157</accession>